<dbReference type="OrthoDB" id="2104739at2759"/>
<organism evidence="1 2">
    <name type="scientific">Armillaria gallica</name>
    <name type="common">Bulbous honey fungus</name>
    <name type="synonym">Armillaria bulbosa</name>
    <dbReference type="NCBI Taxonomy" id="47427"/>
    <lineage>
        <taxon>Eukaryota</taxon>
        <taxon>Fungi</taxon>
        <taxon>Dikarya</taxon>
        <taxon>Basidiomycota</taxon>
        <taxon>Agaricomycotina</taxon>
        <taxon>Agaricomycetes</taxon>
        <taxon>Agaricomycetidae</taxon>
        <taxon>Agaricales</taxon>
        <taxon>Marasmiineae</taxon>
        <taxon>Physalacriaceae</taxon>
        <taxon>Armillaria</taxon>
    </lineage>
</organism>
<reference evidence="2" key="1">
    <citation type="journal article" date="2017" name="Nat. Ecol. Evol.">
        <title>Genome expansion and lineage-specific genetic innovations in the forest pathogenic fungi Armillaria.</title>
        <authorList>
            <person name="Sipos G."/>
            <person name="Prasanna A.N."/>
            <person name="Walter M.C."/>
            <person name="O'Connor E."/>
            <person name="Balint B."/>
            <person name="Krizsan K."/>
            <person name="Kiss B."/>
            <person name="Hess J."/>
            <person name="Varga T."/>
            <person name="Slot J."/>
            <person name="Riley R."/>
            <person name="Boka B."/>
            <person name="Rigling D."/>
            <person name="Barry K."/>
            <person name="Lee J."/>
            <person name="Mihaltcheva S."/>
            <person name="LaButti K."/>
            <person name="Lipzen A."/>
            <person name="Waldron R."/>
            <person name="Moloney N.M."/>
            <person name="Sperisen C."/>
            <person name="Kredics L."/>
            <person name="Vagvoelgyi C."/>
            <person name="Patrignani A."/>
            <person name="Fitzpatrick D."/>
            <person name="Nagy I."/>
            <person name="Doyle S."/>
            <person name="Anderson J.B."/>
            <person name="Grigoriev I.V."/>
            <person name="Gueldener U."/>
            <person name="Muensterkoetter M."/>
            <person name="Nagy L.G."/>
        </authorList>
    </citation>
    <scope>NUCLEOTIDE SEQUENCE [LARGE SCALE GENOMIC DNA]</scope>
    <source>
        <strain evidence="2">Ar21-2</strain>
    </source>
</reference>
<dbReference type="InParanoid" id="A0A2H3DJG4"/>
<sequence length="246" mass="27506">MRRIDETFLESLMFPIRLLAADDKAALIRENFRCMVSGAVDMYSYSETEEIQVSKYNHAFSEFTNTSLSDDAKEIFKGFSLDYPAKAWTIIKYFGHSEIQDELAGDGIHFLTNILTLGSSLNTLFDILQLWLEPTEIPNRYKVGTSADEPIFKVRKFPAFVEFTSTDSQLKLPSVKYSHLHAALLATSSLLALLLHCQGVGLRGSFDGLVFKTSGRCRLTLDVRWSSMSSDSSDSFASDSEGVYSG</sequence>
<protein>
    <recommendedName>
        <fullName evidence="3">HNH nuclease domain-containing protein</fullName>
    </recommendedName>
</protein>
<evidence type="ECO:0000313" key="1">
    <source>
        <dbReference type="EMBL" id="PBK88393.1"/>
    </source>
</evidence>
<gene>
    <name evidence="1" type="ORF">ARMGADRAFT_1084722</name>
</gene>
<keyword evidence="2" id="KW-1185">Reference proteome</keyword>
<dbReference type="EMBL" id="KZ293673">
    <property type="protein sequence ID" value="PBK88393.1"/>
    <property type="molecule type" value="Genomic_DNA"/>
</dbReference>
<evidence type="ECO:0000313" key="2">
    <source>
        <dbReference type="Proteomes" id="UP000217790"/>
    </source>
</evidence>
<accession>A0A2H3DJG4</accession>
<dbReference type="Proteomes" id="UP000217790">
    <property type="component" value="Unassembled WGS sequence"/>
</dbReference>
<dbReference type="STRING" id="47427.A0A2H3DJG4"/>
<name>A0A2H3DJG4_ARMGA</name>
<evidence type="ECO:0008006" key="3">
    <source>
        <dbReference type="Google" id="ProtNLM"/>
    </source>
</evidence>
<dbReference type="AlphaFoldDB" id="A0A2H3DJG4"/>
<proteinExistence type="predicted"/>